<comment type="similarity">
    <text evidence="7">Belongs to the AgrE/ArgZ ornithine cyclodeaminase family.</text>
</comment>
<dbReference type="InterPro" id="IPR005239">
    <property type="entry name" value="ArgZ/ArgE-like"/>
</dbReference>
<evidence type="ECO:0000256" key="2">
    <source>
        <dbReference type="ARBA" id="ARBA00022741"/>
    </source>
</evidence>
<keyword evidence="2" id="KW-0547">Nucleotide-binding</keyword>
<dbReference type="SUPFAM" id="SSF52467">
    <property type="entry name" value="DHS-like NAD/FAD-binding domain"/>
    <property type="match status" value="1"/>
</dbReference>
<dbReference type="EC" id="4.3.1.12" evidence="8"/>
<keyword evidence="3" id="KW-0520">NAD</keyword>
<dbReference type="SMR" id="A0A832WR41"/>
<dbReference type="RefSeq" id="WP_011019234.1">
    <property type="nucleotide sequence ID" value="NZ_DUJS01000002.1"/>
</dbReference>
<evidence type="ECO:0000256" key="3">
    <source>
        <dbReference type="ARBA" id="ARBA00023027"/>
    </source>
</evidence>
<feature type="domain" description="LOR/SDH bifunctional enzyme conserved" evidence="11">
    <location>
        <begin position="6"/>
        <end position="104"/>
    </location>
</feature>
<comment type="catalytic activity">
    <reaction evidence="5">
        <text>L-ornithine = L-proline + NH4(+)</text>
        <dbReference type="Rhea" id="RHEA:24368"/>
        <dbReference type="ChEBI" id="CHEBI:28938"/>
        <dbReference type="ChEBI" id="CHEBI:46911"/>
        <dbReference type="ChEBI" id="CHEBI:60039"/>
        <dbReference type="EC" id="4.3.1.12"/>
    </reaction>
</comment>
<evidence type="ECO:0000259" key="12">
    <source>
        <dbReference type="Pfam" id="PF21570"/>
    </source>
</evidence>
<evidence type="ECO:0000256" key="9">
    <source>
        <dbReference type="ARBA" id="ARBA00072993"/>
    </source>
</evidence>
<comment type="function">
    <text evidence="6">Catalyzes the conversion of ornithine to proline, with the release of ammonia.</text>
</comment>
<dbReference type="NCBIfam" id="TIGR00300">
    <property type="entry name" value="TIGR00300 family protein"/>
    <property type="match status" value="1"/>
</dbReference>
<dbReference type="Pfam" id="PF21571">
    <property type="entry name" value="ArgZ-like_C_1st"/>
    <property type="match status" value="1"/>
</dbReference>
<dbReference type="Pfam" id="PF21570">
    <property type="entry name" value="ArgZ-like_C_2nd"/>
    <property type="match status" value="1"/>
</dbReference>
<feature type="domain" description="Arginine dihydrolase ArgZ/ArgE-like C-terminal second subdomain" evidence="12">
    <location>
        <begin position="190"/>
        <end position="400"/>
    </location>
</feature>
<dbReference type="Gene3D" id="2.40.420.10">
    <property type="entry name" value="conserved putative lor/sdh protein from methanococcus maripaludis s2 domain"/>
    <property type="match status" value="1"/>
</dbReference>
<dbReference type="InterPro" id="IPR048964">
    <property type="entry name" value="ArgZ/ArgE-like_C_1st"/>
</dbReference>
<dbReference type="Proteomes" id="UP000619545">
    <property type="component" value="Unassembled WGS sequence"/>
</dbReference>
<dbReference type="InterPro" id="IPR007545">
    <property type="entry name" value="LOR/SDH_bifunc_enz_cons_dom"/>
</dbReference>
<evidence type="ECO:0000259" key="13">
    <source>
        <dbReference type="Pfam" id="PF21571"/>
    </source>
</evidence>
<dbReference type="Gene3D" id="3.40.50.10690">
    <property type="entry name" value="putative lor/sdh protein like domains"/>
    <property type="match status" value="1"/>
</dbReference>
<protein>
    <recommendedName>
        <fullName evidence="9">Ornithine cyclodeaminase</fullName>
        <ecNumber evidence="8">4.3.1.12</ecNumber>
    </recommendedName>
    <alternativeName>
        <fullName evidence="10">Archaeal ornithine cyclodeaminase</fullName>
    </alternativeName>
</protein>
<sequence length="412" mass="45747">MTDREEVVELRGHIIDSLIFSRVLDTIMEMGGDFEILEFKVGKRKTDPSFAKILVKGKDPEHLREIVSELRKYGAVPVHTQEVRLEPAPADGVCPRGFYTTTNHRTFVLFDGEWIEVEDIEMDCAIVVYPEERRAVAKPIREVREGELVVVGDRGVRVKPPERPRGRTGIFGFMESEVSPEKPTPTLIRRIAEELEWHRKNGKIVVVVGPAVIHAGARDDLAWMIREGYVDVLFAGNAVATHDVEASLFGTSLGVDLETGEPVKGGHSHHLYAINEIRRVGGLREAVEKGILKDGIMYECIVNDVPYVLAGSIRDDGPIPDVITDVMEAQAEMRRHLKGATLVLMMATMLHSIATGNLLPSWVKTICVDINPAVVTKLMDRGTAQALGIVSDVGVFLPELVKELKRVRDDEA</sequence>
<organism evidence="14 15">
    <name type="scientific">Methanopyrus kandleri</name>
    <dbReference type="NCBI Taxonomy" id="2320"/>
    <lineage>
        <taxon>Archaea</taxon>
        <taxon>Methanobacteriati</taxon>
        <taxon>Methanobacteriota</taxon>
        <taxon>Methanomada group</taxon>
        <taxon>Methanopyri</taxon>
        <taxon>Methanopyrales</taxon>
        <taxon>Methanopyraceae</taxon>
        <taxon>Methanopyrus</taxon>
    </lineage>
</organism>
<evidence type="ECO:0000313" key="14">
    <source>
        <dbReference type="EMBL" id="HII69906.1"/>
    </source>
</evidence>
<dbReference type="CDD" id="cd12144">
    <property type="entry name" value="SDH_N_domain"/>
    <property type="match status" value="1"/>
</dbReference>
<dbReference type="EMBL" id="DUJS01000002">
    <property type="protein sequence ID" value="HII69906.1"/>
    <property type="molecule type" value="Genomic_DNA"/>
</dbReference>
<evidence type="ECO:0000313" key="15">
    <source>
        <dbReference type="Proteomes" id="UP000619545"/>
    </source>
</evidence>
<evidence type="ECO:0000256" key="8">
    <source>
        <dbReference type="ARBA" id="ARBA00066346"/>
    </source>
</evidence>
<accession>A0A832WR41</accession>
<evidence type="ECO:0000256" key="4">
    <source>
        <dbReference type="ARBA" id="ARBA00023239"/>
    </source>
</evidence>
<feature type="domain" description="Arginine dihydrolase ArgZ/ArgE-like C-terminal first subdomain" evidence="13">
    <location>
        <begin position="106"/>
        <end position="188"/>
    </location>
</feature>
<reference evidence="14" key="1">
    <citation type="journal article" date="2020" name="bioRxiv">
        <title>A rank-normalized archaeal taxonomy based on genome phylogeny resolves widespread incomplete and uneven classifications.</title>
        <authorList>
            <person name="Rinke C."/>
            <person name="Chuvochina M."/>
            <person name="Mussig A.J."/>
            <person name="Chaumeil P.-A."/>
            <person name="Waite D.W."/>
            <person name="Whitman W.B."/>
            <person name="Parks D.H."/>
            <person name="Hugenholtz P."/>
        </authorList>
    </citation>
    <scope>NUCLEOTIDE SEQUENCE</scope>
    <source>
        <strain evidence="14">UBA8853</strain>
    </source>
</reference>
<name>A0A832WR41_9EURY</name>
<evidence type="ECO:0000256" key="7">
    <source>
        <dbReference type="ARBA" id="ARBA00061348"/>
    </source>
</evidence>
<evidence type="ECO:0000256" key="6">
    <source>
        <dbReference type="ARBA" id="ARBA00056756"/>
    </source>
</evidence>
<dbReference type="InterPro" id="IPR029035">
    <property type="entry name" value="DHS-like_NAD/FAD-binding_dom"/>
</dbReference>
<comment type="cofactor">
    <cofactor evidence="1">
        <name>NAD(+)</name>
        <dbReference type="ChEBI" id="CHEBI:57540"/>
    </cofactor>
</comment>
<dbReference type="GO" id="GO:0008473">
    <property type="term" value="F:ornithine cyclodeaminase activity"/>
    <property type="evidence" value="ECO:0007669"/>
    <property type="project" value="UniProtKB-EC"/>
</dbReference>
<dbReference type="OMA" id="HKHHIYA"/>
<dbReference type="GO" id="GO:0000166">
    <property type="term" value="F:nucleotide binding"/>
    <property type="evidence" value="ECO:0007669"/>
    <property type="project" value="UniProtKB-KW"/>
</dbReference>
<evidence type="ECO:0000256" key="10">
    <source>
        <dbReference type="ARBA" id="ARBA00081581"/>
    </source>
</evidence>
<gene>
    <name evidence="14" type="ORF">HA336_01570</name>
</gene>
<comment type="caution">
    <text evidence="14">The sequence shown here is derived from an EMBL/GenBank/DDBJ whole genome shotgun (WGS) entry which is preliminary data.</text>
</comment>
<dbReference type="AlphaFoldDB" id="A0A832WR41"/>
<evidence type="ECO:0000256" key="5">
    <source>
        <dbReference type="ARBA" id="ARBA00052109"/>
    </source>
</evidence>
<keyword evidence="4" id="KW-0456">Lyase</keyword>
<dbReference type="InterPro" id="IPR048963">
    <property type="entry name" value="ArgZ/ArgE-like_C_2nd"/>
</dbReference>
<dbReference type="GeneID" id="1476967"/>
<evidence type="ECO:0000259" key="11">
    <source>
        <dbReference type="Pfam" id="PF04455"/>
    </source>
</evidence>
<evidence type="ECO:0000256" key="1">
    <source>
        <dbReference type="ARBA" id="ARBA00001911"/>
    </source>
</evidence>
<dbReference type="Pfam" id="PF04455">
    <property type="entry name" value="Saccharop_dh_N"/>
    <property type="match status" value="1"/>
</dbReference>
<proteinExistence type="inferred from homology"/>